<gene>
    <name evidence="1" type="ORF">MCOR_38573</name>
</gene>
<evidence type="ECO:0000313" key="2">
    <source>
        <dbReference type="Proteomes" id="UP000507470"/>
    </source>
</evidence>
<organism evidence="1 2">
    <name type="scientific">Mytilus coruscus</name>
    <name type="common">Sea mussel</name>
    <dbReference type="NCBI Taxonomy" id="42192"/>
    <lineage>
        <taxon>Eukaryota</taxon>
        <taxon>Metazoa</taxon>
        <taxon>Spiralia</taxon>
        <taxon>Lophotrochozoa</taxon>
        <taxon>Mollusca</taxon>
        <taxon>Bivalvia</taxon>
        <taxon>Autobranchia</taxon>
        <taxon>Pteriomorphia</taxon>
        <taxon>Mytilida</taxon>
        <taxon>Mytiloidea</taxon>
        <taxon>Mytilidae</taxon>
        <taxon>Mytilinae</taxon>
        <taxon>Mytilus</taxon>
    </lineage>
</organism>
<evidence type="ECO:0000313" key="1">
    <source>
        <dbReference type="EMBL" id="CAC5404829.1"/>
    </source>
</evidence>
<keyword evidence="2" id="KW-1185">Reference proteome</keyword>
<dbReference type="OrthoDB" id="6134459at2759"/>
<dbReference type="Proteomes" id="UP000507470">
    <property type="component" value="Unassembled WGS sequence"/>
</dbReference>
<name>A0A6J8DA83_MYTCO</name>
<reference evidence="1 2" key="1">
    <citation type="submission" date="2020-06" db="EMBL/GenBank/DDBJ databases">
        <authorList>
            <person name="Li R."/>
            <person name="Bekaert M."/>
        </authorList>
    </citation>
    <scope>NUCLEOTIDE SEQUENCE [LARGE SCALE GENOMIC DNA]</scope>
    <source>
        <strain evidence="2">wild</strain>
    </source>
</reference>
<protein>
    <submittedName>
        <fullName evidence="1">Uncharacterized protein</fullName>
    </submittedName>
</protein>
<dbReference type="EMBL" id="CACVKT020007046">
    <property type="protein sequence ID" value="CAC5404829.1"/>
    <property type="molecule type" value="Genomic_DNA"/>
</dbReference>
<proteinExistence type="predicted"/>
<accession>A0A6J8DA83</accession>
<sequence>MLMIKRCPSKSDDKLRNKCENSGEMKTQLLNKPVTSLKSGLTYRNIHCPECFNDSLVNAIIWTIRMECDEKANFNLLSSYSAIIELAEKKQCDLFYHTKSIANYIRSCHINPKNNVDVISTCNVSGTWKTFDRDIEFACQMYDNIFLLFKNVYCYICNPLPENIDMI</sequence>
<dbReference type="AlphaFoldDB" id="A0A6J8DA83"/>